<feature type="domain" description="C1q" evidence="4">
    <location>
        <begin position="39"/>
        <end position="147"/>
    </location>
</feature>
<dbReference type="Gene3D" id="2.60.120.40">
    <property type="match status" value="1"/>
</dbReference>
<keyword evidence="3" id="KW-0732">Signal</keyword>
<name>A0AAV2I878_LYMST</name>
<proteinExistence type="predicted"/>
<comment type="subcellular location">
    <subcellularLocation>
        <location evidence="1">Secreted</location>
    </subcellularLocation>
</comment>
<evidence type="ECO:0000256" key="2">
    <source>
        <dbReference type="ARBA" id="ARBA00022525"/>
    </source>
</evidence>
<evidence type="ECO:0000259" key="4">
    <source>
        <dbReference type="Pfam" id="PF00386"/>
    </source>
</evidence>
<keyword evidence="2" id="KW-0964">Secreted</keyword>
<protein>
    <recommendedName>
        <fullName evidence="4">C1q domain-containing protein</fullName>
    </recommendedName>
</protein>
<accession>A0AAV2I878</accession>
<dbReference type="GO" id="GO:0005615">
    <property type="term" value="C:extracellular space"/>
    <property type="evidence" value="ECO:0007669"/>
    <property type="project" value="TreeGrafter"/>
</dbReference>
<dbReference type="InterPro" id="IPR008983">
    <property type="entry name" value="Tumour_necrosis_fac-like_dom"/>
</dbReference>
<organism evidence="5 6">
    <name type="scientific">Lymnaea stagnalis</name>
    <name type="common">Great pond snail</name>
    <name type="synonym">Helix stagnalis</name>
    <dbReference type="NCBI Taxonomy" id="6523"/>
    <lineage>
        <taxon>Eukaryota</taxon>
        <taxon>Metazoa</taxon>
        <taxon>Spiralia</taxon>
        <taxon>Lophotrochozoa</taxon>
        <taxon>Mollusca</taxon>
        <taxon>Gastropoda</taxon>
        <taxon>Heterobranchia</taxon>
        <taxon>Euthyneura</taxon>
        <taxon>Panpulmonata</taxon>
        <taxon>Hygrophila</taxon>
        <taxon>Lymnaeoidea</taxon>
        <taxon>Lymnaeidae</taxon>
        <taxon>Lymnaea</taxon>
    </lineage>
</organism>
<evidence type="ECO:0000256" key="3">
    <source>
        <dbReference type="ARBA" id="ARBA00022729"/>
    </source>
</evidence>
<dbReference type="PANTHER" id="PTHR22923">
    <property type="entry name" value="CEREBELLIN-RELATED"/>
    <property type="match status" value="1"/>
</dbReference>
<keyword evidence="6" id="KW-1185">Reference proteome</keyword>
<dbReference type="Pfam" id="PF00386">
    <property type="entry name" value="C1q"/>
    <property type="match status" value="1"/>
</dbReference>
<reference evidence="5 6" key="1">
    <citation type="submission" date="2024-04" db="EMBL/GenBank/DDBJ databases">
        <authorList>
            <consortium name="Genoscope - CEA"/>
            <person name="William W."/>
        </authorList>
    </citation>
    <scope>NUCLEOTIDE SEQUENCE [LARGE SCALE GENOMIC DNA]</scope>
</reference>
<evidence type="ECO:0000256" key="1">
    <source>
        <dbReference type="ARBA" id="ARBA00004613"/>
    </source>
</evidence>
<comment type="caution">
    <text evidence="5">The sequence shown here is derived from an EMBL/GenBank/DDBJ whole genome shotgun (WGS) entry which is preliminary data.</text>
</comment>
<dbReference type="Proteomes" id="UP001497497">
    <property type="component" value="Unassembled WGS sequence"/>
</dbReference>
<evidence type="ECO:0000313" key="5">
    <source>
        <dbReference type="EMBL" id="CAL1542343.1"/>
    </source>
</evidence>
<sequence>MGNRVAEMFKKITKIELKCNLPTIGFFALKLSQDEGLGTITPYDLVYTNHGDHFDPSTGIFTTPVNGLYSITIMTGSSSNTKTNAINCRRIRKETYDERIFFHDFSINQTVTRFAEISAGDELYLNWERIDEHDQTMISVTFSCYLIQKL</sequence>
<dbReference type="EMBL" id="CAXITT010000481">
    <property type="protein sequence ID" value="CAL1542343.1"/>
    <property type="molecule type" value="Genomic_DNA"/>
</dbReference>
<dbReference type="InterPro" id="IPR001073">
    <property type="entry name" value="C1q_dom"/>
</dbReference>
<evidence type="ECO:0000313" key="6">
    <source>
        <dbReference type="Proteomes" id="UP001497497"/>
    </source>
</evidence>
<dbReference type="SUPFAM" id="SSF49842">
    <property type="entry name" value="TNF-like"/>
    <property type="match status" value="1"/>
</dbReference>
<dbReference type="AlphaFoldDB" id="A0AAV2I878"/>
<dbReference type="PANTHER" id="PTHR22923:SF62">
    <property type="entry name" value="CVP18"/>
    <property type="match status" value="1"/>
</dbReference>
<dbReference type="InterPro" id="IPR050822">
    <property type="entry name" value="Cerebellin_Synaptic_Org"/>
</dbReference>
<gene>
    <name evidence="5" type="ORF">GSLYS_00015937001</name>
</gene>